<proteinExistence type="predicted"/>
<comment type="caution">
    <text evidence="1">The sequence shown here is derived from an EMBL/GenBank/DDBJ whole genome shotgun (WGS) entry which is preliminary data.</text>
</comment>
<evidence type="ECO:0000313" key="2">
    <source>
        <dbReference type="Proteomes" id="UP000280726"/>
    </source>
</evidence>
<dbReference type="Gene3D" id="3.30.530.20">
    <property type="match status" value="2"/>
</dbReference>
<evidence type="ECO:0000313" key="1">
    <source>
        <dbReference type="EMBL" id="RPF29075.1"/>
    </source>
</evidence>
<keyword evidence="2" id="KW-1185">Reference proteome</keyword>
<protein>
    <submittedName>
        <fullName evidence="1">Polyketide cyclase/dehydrase/lipid transport protein</fullName>
    </submittedName>
</protein>
<dbReference type="InterPro" id="IPR019587">
    <property type="entry name" value="Polyketide_cyclase/dehydratase"/>
</dbReference>
<dbReference type="Proteomes" id="UP000280726">
    <property type="component" value="Unassembled WGS sequence"/>
</dbReference>
<name>A0A3N5A6Q1_9MICO</name>
<dbReference type="EMBL" id="RKRA01000001">
    <property type="protein sequence ID" value="RPF29075.1"/>
    <property type="molecule type" value="Genomic_DNA"/>
</dbReference>
<gene>
    <name evidence="1" type="ORF">EDD32_3632</name>
</gene>
<dbReference type="InterPro" id="IPR023393">
    <property type="entry name" value="START-like_dom_sf"/>
</dbReference>
<dbReference type="AlphaFoldDB" id="A0A3N5A6Q1"/>
<sequence length="305" mass="33434">MARVEHTTMINAPVEEVFAFAKDLGKLWDCWPDVRAGQMTDTPHGVGSRAEFFIKVLGPMHMQGHVDLLEMVPNERLVVKSSFGPRFTFTFAPHDGATAVTIVVEWSYDTPIVGAPMESLTARRSVSEFLTFLANVKAAIEGIPAEEVEPAEDVAPGVLTRSVLIDAPVERVYEDVLDIGTFWTGAPDVAMRSVRRTPDGVGTSARIYTHWLGAHMEGGLEIVEAVRPERVVAKVTFGPESPMWTFTLEPVDGGTRLSGQGRWHLGVPVVGKRFVTMMAASHEEFLEQMLAGAKERLEAPHLAMA</sequence>
<dbReference type="Pfam" id="PF10604">
    <property type="entry name" value="Polyketide_cyc2"/>
    <property type="match status" value="2"/>
</dbReference>
<accession>A0A3N5A6Q1</accession>
<organism evidence="1 2">
    <name type="scientific">Georgenia muralis</name>
    <dbReference type="NCBI Taxonomy" id="154117"/>
    <lineage>
        <taxon>Bacteria</taxon>
        <taxon>Bacillati</taxon>
        <taxon>Actinomycetota</taxon>
        <taxon>Actinomycetes</taxon>
        <taxon>Micrococcales</taxon>
        <taxon>Bogoriellaceae</taxon>
        <taxon>Georgenia</taxon>
    </lineage>
</organism>
<reference evidence="1 2" key="1">
    <citation type="submission" date="2018-11" db="EMBL/GenBank/DDBJ databases">
        <title>Sequencing the genomes of 1000 actinobacteria strains.</title>
        <authorList>
            <person name="Klenk H.-P."/>
        </authorList>
    </citation>
    <scope>NUCLEOTIDE SEQUENCE [LARGE SCALE GENOMIC DNA]</scope>
    <source>
        <strain evidence="1 2">DSM 14418</strain>
    </source>
</reference>
<dbReference type="SUPFAM" id="SSF55961">
    <property type="entry name" value="Bet v1-like"/>
    <property type="match status" value="2"/>
</dbReference>